<dbReference type="KEGG" id="sbro:GQF42_40250"/>
<dbReference type="AlphaFoldDB" id="A0A6I6NEY1"/>
<evidence type="ECO:0008006" key="3">
    <source>
        <dbReference type="Google" id="ProtNLM"/>
    </source>
</evidence>
<dbReference type="Proteomes" id="UP000436138">
    <property type="component" value="Chromosome"/>
</dbReference>
<evidence type="ECO:0000313" key="1">
    <source>
        <dbReference type="EMBL" id="QHA08670.1"/>
    </source>
</evidence>
<dbReference type="EMBL" id="CP047020">
    <property type="protein sequence ID" value="QHA08670.1"/>
    <property type="molecule type" value="Genomic_DNA"/>
</dbReference>
<dbReference type="RefSeq" id="WP_158928305.1">
    <property type="nucleotide sequence ID" value="NZ_CP047020.1"/>
</dbReference>
<reference evidence="1 2" key="1">
    <citation type="submission" date="2019-12" db="EMBL/GenBank/DDBJ databases">
        <title>Streptomyces sp. strain T44 isolated from rhizosphere soil of Broussonetia papyrifera.</title>
        <authorList>
            <person name="Mo P."/>
        </authorList>
    </citation>
    <scope>NUCLEOTIDE SEQUENCE [LARGE SCALE GENOMIC DNA]</scope>
    <source>
        <strain evidence="1 2">T44</strain>
    </source>
</reference>
<gene>
    <name evidence="1" type="ORF">GQF42_40250</name>
</gene>
<dbReference type="NCBIfam" id="NF041205">
    <property type="entry name" value="VdcD"/>
    <property type="match status" value="1"/>
</dbReference>
<proteinExistence type="predicted"/>
<keyword evidence="2" id="KW-1185">Reference proteome</keyword>
<dbReference type="Pfam" id="PF26358">
    <property type="entry name" value="EcdD_BsdD_detox"/>
    <property type="match status" value="1"/>
</dbReference>
<dbReference type="InterPro" id="IPR047707">
    <property type="entry name" value="VdcD-like"/>
</dbReference>
<evidence type="ECO:0000313" key="2">
    <source>
        <dbReference type="Proteomes" id="UP000436138"/>
    </source>
</evidence>
<name>A0A6I6NEY1_9ACTN</name>
<protein>
    <recommendedName>
        <fullName evidence="3">4-hydroxybenzoate decarboxylase</fullName>
    </recommendedName>
</protein>
<accession>A0A6I6NEY1</accession>
<organism evidence="1 2">
    <name type="scientific">Streptomyces broussonetiae</name>
    <dbReference type="NCBI Taxonomy" id="2686304"/>
    <lineage>
        <taxon>Bacteria</taxon>
        <taxon>Bacillati</taxon>
        <taxon>Actinomycetota</taxon>
        <taxon>Actinomycetes</taxon>
        <taxon>Kitasatosporales</taxon>
        <taxon>Streptomycetaceae</taxon>
        <taxon>Streptomyces</taxon>
    </lineage>
</organism>
<sequence length="83" mass="9463">MPEPTNYTVCPRCECPRLEHVHSSPVPGVWDVLQCARCLYMWRTSEPARRTRREACPEGFRLREEDLAAAVETPAVPPLRGTL</sequence>